<sequence length="183" mass="20601">MHVEVYSKFDNVPEEVILPKQCHGDQIIEIVTGKENLNNCDALVTKNKSKLLGIRTADCAAVCFSDGDKIGIAHIGWRGLCLGLIEKMLRNFNKGGLKIFVGPFNHSFEIKKDFCYDEIKAKFGDQFFIESNGKVTFLFKDAIISVLPEGTKFDPRNTFSDSLLPSFRRDKTTERLVTAVSFK</sequence>
<evidence type="ECO:0000256" key="1">
    <source>
        <dbReference type="ARBA" id="ARBA00000553"/>
    </source>
</evidence>
<evidence type="ECO:0000313" key="10">
    <source>
        <dbReference type="EMBL" id="KKR79360.1"/>
    </source>
</evidence>
<name>A0A0G0W551_9BACT</name>
<dbReference type="Proteomes" id="UP000034749">
    <property type="component" value="Unassembled WGS sequence"/>
</dbReference>
<dbReference type="SUPFAM" id="SSF64438">
    <property type="entry name" value="CNF1/YfiH-like putative cysteine hydrolases"/>
    <property type="match status" value="1"/>
</dbReference>
<evidence type="ECO:0000256" key="9">
    <source>
        <dbReference type="ARBA" id="ARBA00049893"/>
    </source>
</evidence>
<evidence type="ECO:0008006" key="12">
    <source>
        <dbReference type="Google" id="ProtNLM"/>
    </source>
</evidence>
<keyword evidence="6" id="KW-0862">Zinc</keyword>
<dbReference type="PANTHER" id="PTHR30616:SF2">
    <property type="entry name" value="PURINE NUCLEOSIDE PHOSPHORYLASE LACC1"/>
    <property type="match status" value="1"/>
</dbReference>
<keyword evidence="3" id="KW-0808">Transferase</keyword>
<dbReference type="InterPro" id="IPR038371">
    <property type="entry name" value="Cu_polyphenol_OxRdtase_sf"/>
</dbReference>
<dbReference type="InterPro" id="IPR011324">
    <property type="entry name" value="Cytotoxic_necrot_fac-like_cat"/>
</dbReference>
<reference evidence="10 11" key="1">
    <citation type="journal article" date="2015" name="Nature">
        <title>rRNA introns, odd ribosomes, and small enigmatic genomes across a large radiation of phyla.</title>
        <authorList>
            <person name="Brown C.T."/>
            <person name="Hug L.A."/>
            <person name="Thomas B.C."/>
            <person name="Sharon I."/>
            <person name="Castelle C.J."/>
            <person name="Singh A."/>
            <person name="Wilkins M.J."/>
            <person name="Williams K.H."/>
            <person name="Banfield J.F."/>
        </authorList>
    </citation>
    <scope>NUCLEOTIDE SEQUENCE [LARGE SCALE GENOMIC DNA]</scope>
</reference>
<evidence type="ECO:0000256" key="6">
    <source>
        <dbReference type="ARBA" id="ARBA00022833"/>
    </source>
</evidence>
<comment type="catalytic activity">
    <reaction evidence="9">
        <text>S-methyl-5'-thioadenosine + phosphate = 5-(methylsulfanyl)-alpha-D-ribose 1-phosphate + adenine</text>
        <dbReference type="Rhea" id="RHEA:11852"/>
        <dbReference type="ChEBI" id="CHEBI:16708"/>
        <dbReference type="ChEBI" id="CHEBI:17509"/>
        <dbReference type="ChEBI" id="CHEBI:43474"/>
        <dbReference type="ChEBI" id="CHEBI:58533"/>
        <dbReference type="EC" id="2.4.2.28"/>
    </reaction>
    <physiologicalReaction direction="left-to-right" evidence="9">
        <dbReference type="Rhea" id="RHEA:11853"/>
    </physiologicalReaction>
</comment>
<evidence type="ECO:0000256" key="7">
    <source>
        <dbReference type="ARBA" id="ARBA00047989"/>
    </source>
</evidence>
<comment type="caution">
    <text evidence="10">The sequence shown here is derived from an EMBL/GenBank/DDBJ whole genome shotgun (WGS) entry which is preliminary data.</text>
</comment>
<evidence type="ECO:0000256" key="4">
    <source>
        <dbReference type="ARBA" id="ARBA00022723"/>
    </source>
</evidence>
<dbReference type="InterPro" id="IPR003730">
    <property type="entry name" value="Cu_polyphenol_OxRdtase"/>
</dbReference>
<gene>
    <name evidence="10" type="ORF">UU24_C0010G0004</name>
</gene>
<evidence type="ECO:0000256" key="5">
    <source>
        <dbReference type="ARBA" id="ARBA00022801"/>
    </source>
</evidence>
<evidence type="ECO:0000313" key="11">
    <source>
        <dbReference type="Proteomes" id="UP000034749"/>
    </source>
</evidence>
<keyword evidence="5" id="KW-0378">Hydrolase</keyword>
<dbReference type="CDD" id="cd16833">
    <property type="entry name" value="YfiH"/>
    <property type="match status" value="1"/>
</dbReference>
<keyword evidence="4" id="KW-0479">Metal-binding</keyword>
<proteinExistence type="inferred from homology"/>
<dbReference type="Gene3D" id="3.60.140.10">
    <property type="entry name" value="CNF1/YfiH-like putative cysteine hydrolases"/>
    <property type="match status" value="1"/>
</dbReference>
<protein>
    <recommendedName>
        <fullName evidence="12">Laccase domain-containing protein</fullName>
    </recommendedName>
</protein>
<comment type="catalytic activity">
    <reaction evidence="8">
        <text>adenosine + phosphate = alpha-D-ribose 1-phosphate + adenine</text>
        <dbReference type="Rhea" id="RHEA:27642"/>
        <dbReference type="ChEBI" id="CHEBI:16335"/>
        <dbReference type="ChEBI" id="CHEBI:16708"/>
        <dbReference type="ChEBI" id="CHEBI:43474"/>
        <dbReference type="ChEBI" id="CHEBI:57720"/>
        <dbReference type="EC" id="2.4.2.1"/>
    </reaction>
    <physiologicalReaction direction="left-to-right" evidence="8">
        <dbReference type="Rhea" id="RHEA:27643"/>
    </physiologicalReaction>
</comment>
<comment type="catalytic activity">
    <reaction evidence="7">
        <text>adenosine + H2O + H(+) = inosine + NH4(+)</text>
        <dbReference type="Rhea" id="RHEA:24408"/>
        <dbReference type="ChEBI" id="CHEBI:15377"/>
        <dbReference type="ChEBI" id="CHEBI:15378"/>
        <dbReference type="ChEBI" id="CHEBI:16335"/>
        <dbReference type="ChEBI" id="CHEBI:17596"/>
        <dbReference type="ChEBI" id="CHEBI:28938"/>
        <dbReference type="EC" id="3.5.4.4"/>
    </reaction>
    <physiologicalReaction direction="left-to-right" evidence="7">
        <dbReference type="Rhea" id="RHEA:24409"/>
    </physiologicalReaction>
</comment>
<dbReference type="PANTHER" id="PTHR30616">
    <property type="entry name" value="UNCHARACTERIZED PROTEIN YFIH"/>
    <property type="match status" value="1"/>
</dbReference>
<dbReference type="Pfam" id="PF02578">
    <property type="entry name" value="Cu-oxidase_4"/>
    <property type="match status" value="1"/>
</dbReference>
<comment type="catalytic activity">
    <reaction evidence="1">
        <text>inosine + phosphate = alpha-D-ribose 1-phosphate + hypoxanthine</text>
        <dbReference type="Rhea" id="RHEA:27646"/>
        <dbReference type="ChEBI" id="CHEBI:17368"/>
        <dbReference type="ChEBI" id="CHEBI:17596"/>
        <dbReference type="ChEBI" id="CHEBI:43474"/>
        <dbReference type="ChEBI" id="CHEBI:57720"/>
        <dbReference type="EC" id="2.4.2.1"/>
    </reaction>
    <physiologicalReaction direction="left-to-right" evidence="1">
        <dbReference type="Rhea" id="RHEA:27647"/>
    </physiologicalReaction>
</comment>
<evidence type="ECO:0000256" key="8">
    <source>
        <dbReference type="ARBA" id="ARBA00048968"/>
    </source>
</evidence>
<dbReference type="AlphaFoldDB" id="A0A0G0W551"/>
<comment type="similarity">
    <text evidence="2">Belongs to the purine nucleoside phosphorylase YfiH/LACC1 family.</text>
</comment>
<accession>A0A0G0W551</accession>
<dbReference type="GO" id="GO:0017061">
    <property type="term" value="F:S-methyl-5-thioadenosine phosphorylase activity"/>
    <property type="evidence" value="ECO:0007669"/>
    <property type="project" value="UniProtKB-EC"/>
</dbReference>
<dbReference type="GO" id="GO:0016787">
    <property type="term" value="F:hydrolase activity"/>
    <property type="evidence" value="ECO:0007669"/>
    <property type="project" value="UniProtKB-KW"/>
</dbReference>
<evidence type="ECO:0000256" key="2">
    <source>
        <dbReference type="ARBA" id="ARBA00007353"/>
    </source>
</evidence>
<organism evidence="10 11">
    <name type="scientific">Candidatus Nomurabacteria bacterium GW2011_GWA2_40_9</name>
    <dbReference type="NCBI Taxonomy" id="1618734"/>
    <lineage>
        <taxon>Bacteria</taxon>
        <taxon>Candidatus Nomuraibacteriota</taxon>
    </lineage>
</organism>
<dbReference type="GO" id="GO:0005507">
    <property type="term" value="F:copper ion binding"/>
    <property type="evidence" value="ECO:0007669"/>
    <property type="project" value="TreeGrafter"/>
</dbReference>
<dbReference type="EMBL" id="LBZW01000010">
    <property type="protein sequence ID" value="KKR79360.1"/>
    <property type="molecule type" value="Genomic_DNA"/>
</dbReference>
<evidence type="ECO:0000256" key="3">
    <source>
        <dbReference type="ARBA" id="ARBA00022679"/>
    </source>
</evidence>